<comment type="subcellular location">
    <subcellularLocation>
        <location evidence="1">Cytoplasm</location>
    </subcellularLocation>
    <subcellularLocation>
        <location evidence="2">Nucleus</location>
        <location evidence="2">Nucleolus</location>
    </subcellularLocation>
</comment>
<keyword evidence="8" id="KW-0539">Nucleus</keyword>
<sequence length="336" mass="36134">MGPDMANGAPTAPGLSFPRETFAKLTPGPFLHAHLKQQEPTRANGRSPEDFRKPTVNIGSLTHSNGSAVVRVGDTAIVCGVRAEILLASDIPHPPRDDVEDDDMIEELGLLVPNIELSTGCSPAHLPGNAPGTLAQSLSYRILSLLNASNLVSPSDLSIRYTKPQTEDGGPSEEAREVTKAYWTLYIDILCIALDGNTFDAAWAAVIAALQSTVLPKAWWDADREAILCSPLTAEAHRMQLSGLPIASTFAVFSTASPLKRLEEADSWVLADPDSFEEELCKENLTVVMGTKHAGNDGLLRLEKTGGSVIGKVAMQRCVRMAEDRWREWKGVLGGG</sequence>
<evidence type="ECO:0000256" key="2">
    <source>
        <dbReference type="ARBA" id="ARBA00004604"/>
    </source>
</evidence>
<evidence type="ECO:0000256" key="10">
    <source>
        <dbReference type="SAM" id="MobiDB-lite"/>
    </source>
</evidence>
<dbReference type="GO" id="GO:0005730">
    <property type="term" value="C:nucleolus"/>
    <property type="evidence" value="ECO:0007669"/>
    <property type="project" value="UniProtKB-SubCell"/>
</dbReference>
<keyword evidence="4" id="KW-0963">Cytoplasm</keyword>
<dbReference type="EMBL" id="JAVFHQ010000008">
    <property type="protein sequence ID" value="KAK4548120.1"/>
    <property type="molecule type" value="Genomic_DNA"/>
</dbReference>
<feature type="domain" description="Exoribonuclease phosphorolytic" evidence="11">
    <location>
        <begin position="50"/>
        <end position="216"/>
    </location>
</feature>
<accession>A0AAV9JRL7</accession>
<dbReference type="InterPro" id="IPR050590">
    <property type="entry name" value="Exosome_comp_Rrp42_subfam"/>
</dbReference>
<evidence type="ECO:0000313" key="12">
    <source>
        <dbReference type="EMBL" id="KAK4548120.1"/>
    </source>
</evidence>
<dbReference type="GO" id="GO:0071028">
    <property type="term" value="P:nuclear mRNA surveillance"/>
    <property type="evidence" value="ECO:0007669"/>
    <property type="project" value="TreeGrafter"/>
</dbReference>
<dbReference type="GO" id="GO:0016075">
    <property type="term" value="P:rRNA catabolic process"/>
    <property type="evidence" value="ECO:0007669"/>
    <property type="project" value="TreeGrafter"/>
</dbReference>
<evidence type="ECO:0000256" key="3">
    <source>
        <dbReference type="ARBA" id="ARBA00006678"/>
    </source>
</evidence>
<dbReference type="GO" id="GO:0034475">
    <property type="term" value="P:U4 snRNA 3'-end processing"/>
    <property type="evidence" value="ECO:0007669"/>
    <property type="project" value="TreeGrafter"/>
</dbReference>
<dbReference type="GO" id="GO:0071038">
    <property type="term" value="P:TRAMP-dependent tRNA surveillance pathway"/>
    <property type="evidence" value="ECO:0007669"/>
    <property type="project" value="TreeGrafter"/>
</dbReference>
<reference evidence="12 13" key="1">
    <citation type="submission" date="2021-11" db="EMBL/GenBank/DDBJ databases">
        <title>Black yeast isolated from Biological Soil Crust.</title>
        <authorList>
            <person name="Kurbessoian T."/>
        </authorList>
    </citation>
    <scope>NUCLEOTIDE SEQUENCE [LARGE SCALE GENOMIC DNA]</scope>
    <source>
        <strain evidence="12 13">CCFEE 5522</strain>
    </source>
</reference>
<organism evidence="12 13">
    <name type="scientific">Oleoguttula mirabilis</name>
    <dbReference type="NCBI Taxonomy" id="1507867"/>
    <lineage>
        <taxon>Eukaryota</taxon>
        <taxon>Fungi</taxon>
        <taxon>Dikarya</taxon>
        <taxon>Ascomycota</taxon>
        <taxon>Pezizomycotina</taxon>
        <taxon>Dothideomycetes</taxon>
        <taxon>Dothideomycetidae</taxon>
        <taxon>Mycosphaerellales</taxon>
        <taxon>Teratosphaeriaceae</taxon>
        <taxon>Oleoguttula</taxon>
    </lineage>
</organism>
<evidence type="ECO:0000256" key="7">
    <source>
        <dbReference type="ARBA" id="ARBA00022884"/>
    </source>
</evidence>
<feature type="region of interest" description="Disordered" evidence="10">
    <location>
        <begin position="1"/>
        <end position="20"/>
    </location>
</feature>
<protein>
    <recommendedName>
        <fullName evidence="9">Ribosomal RNA-processing protein 43</fullName>
    </recommendedName>
</protein>
<dbReference type="InterPro" id="IPR020568">
    <property type="entry name" value="Ribosomal_Su5_D2-typ_SF"/>
</dbReference>
<dbReference type="Gene3D" id="3.30.230.70">
    <property type="entry name" value="GHMP Kinase, N-terminal domain"/>
    <property type="match status" value="1"/>
</dbReference>
<evidence type="ECO:0000256" key="5">
    <source>
        <dbReference type="ARBA" id="ARBA00022552"/>
    </source>
</evidence>
<dbReference type="GO" id="GO:0071035">
    <property type="term" value="P:nuclear polyadenylation-dependent rRNA catabolic process"/>
    <property type="evidence" value="ECO:0007669"/>
    <property type="project" value="TreeGrafter"/>
</dbReference>
<proteinExistence type="inferred from homology"/>
<evidence type="ECO:0000256" key="9">
    <source>
        <dbReference type="ARBA" id="ARBA00030617"/>
    </source>
</evidence>
<evidence type="ECO:0000256" key="8">
    <source>
        <dbReference type="ARBA" id="ARBA00023242"/>
    </source>
</evidence>
<evidence type="ECO:0000256" key="4">
    <source>
        <dbReference type="ARBA" id="ARBA00022490"/>
    </source>
</evidence>
<dbReference type="GO" id="GO:0035925">
    <property type="term" value="F:mRNA 3'-UTR AU-rich region binding"/>
    <property type="evidence" value="ECO:0007669"/>
    <property type="project" value="TreeGrafter"/>
</dbReference>
<evidence type="ECO:0000256" key="6">
    <source>
        <dbReference type="ARBA" id="ARBA00022835"/>
    </source>
</evidence>
<dbReference type="InterPro" id="IPR001247">
    <property type="entry name" value="ExoRNase_PH_dom1"/>
</dbReference>
<dbReference type="GO" id="GO:0000177">
    <property type="term" value="C:cytoplasmic exosome (RNase complex)"/>
    <property type="evidence" value="ECO:0007669"/>
    <property type="project" value="TreeGrafter"/>
</dbReference>
<evidence type="ECO:0000256" key="1">
    <source>
        <dbReference type="ARBA" id="ARBA00004496"/>
    </source>
</evidence>
<dbReference type="PANTHER" id="PTHR11097:SF9">
    <property type="entry name" value="EXOSOME COMPLEX COMPONENT RRP43"/>
    <property type="match status" value="1"/>
</dbReference>
<evidence type="ECO:0000313" key="13">
    <source>
        <dbReference type="Proteomes" id="UP001324427"/>
    </source>
</evidence>
<comment type="similarity">
    <text evidence="3">Belongs to the RNase PH family.</text>
</comment>
<dbReference type="InterPro" id="IPR027408">
    <property type="entry name" value="PNPase/RNase_PH_dom_sf"/>
</dbReference>
<comment type="caution">
    <text evidence="12">The sequence shown here is derived from an EMBL/GenBank/DDBJ whole genome shotgun (WGS) entry which is preliminary data.</text>
</comment>
<gene>
    <name evidence="12" type="ORF">LTR36_009989</name>
</gene>
<keyword evidence="7" id="KW-0694">RNA-binding</keyword>
<dbReference type="GO" id="GO:0000467">
    <property type="term" value="P:exonucleolytic trimming to generate mature 3'-end of 5.8S rRNA from tricistronic rRNA transcript (SSU-rRNA, 5.8S rRNA, LSU-rRNA)"/>
    <property type="evidence" value="ECO:0007669"/>
    <property type="project" value="TreeGrafter"/>
</dbReference>
<keyword evidence="6" id="KW-0271">Exosome</keyword>
<dbReference type="InterPro" id="IPR036345">
    <property type="entry name" value="ExoRNase_PH_dom2_sf"/>
</dbReference>
<name>A0AAV9JRL7_9PEZI</name>
<dbReference type="AlphaFoldDB" id="A0AAV9JRL7"/>
<dbReference type="GO" id="GO:0034476">
    <property type="term" value="P:U5 snRNA 3'-end processing"/>
    <property type="evidence" value="ECO:0007669"/>
    <property type="project" value="TreeGrafter"/>
</dbReference>
<dbReference type="Proteomes" id="UP001324427">
    <property type="component" value="Unassembled WGS sequence"/>
</dbReference>
<keyword evidence="13" id="KW-1185">Reference proteome</keyword>
<keyword evidence="5" id="KW-0698">rRNA processing</keyword>
<dbReference type="SUPFAM" id="SSF54211">
    <property type="entry name" value="Ribosomal protein S5 domain 2-like"/>
    <property type="match status" value="1"/>
</dbReference>
<evidence type="ECO:0000259" key="11">
    <source>
        <dbReference type="Pfam" id="PF01138"/>
    </source>
</evidence>
<dbReference type="SUPFAM" id="SSF55666">
    <property type="entry name" value="Ribonuclease PH domain 2-like"/>
    <property type="match status" value="1"/>
</dbReference>
<dbReference type="PANTHER" id="PTHR11097">
    <property type="entry name" value="EXOSOME COMPLEX EXONUCLEASE RIBOSOMAL RNA PROCESSING PROTEIN"/>
    <property type="match status" value="1"/>
</dbReference>
<dbReference type="Pfam" id="PF01138">
    <property type="entry name" value="RNase_PH"/>
    <property type="match status" value="1"/>
</dbReference>
<dbReference type="GO" id="GO:0000176">
    <property type="term" value="C:nuclear exosome (RNase complex)"/>
    <property type="evidence" value="ECO:0007669"/>
    <property type="project" value="UniProtKB-ARBA"/>
</dbReference>
<dbReference type="GO" id="GO:0034473">
    <property type="term" value="P:U1 snRNA 3'-end processing"/>
    <property type="evidence" value="ECO:0007669"/>
    <property type="project" value="TreeGrafter"/>
</dbReference>